<organism evidence="1 2">
    <name type="scientific">Enterocloster clostridioformis</name>
    <dbReference type="NCBI Taxonomy" id="1531"/>
    <lineage>
        <taxon>Bacteria</taxon>
        <taxon>Bacillati</taxon>
        <taxon>Bacillota</taxon>
        <taxon>Clostridia</taxon>
        <taxon>Lachnospirales</taxon>
        <taxon>Lachnospiraceae</taxon>
        <taxon>Enterocloster</taxon>
    </lineage>
</organism>
<comment type="caution">
    <text evidence="1">The sequence shown here is derived from an EMBL/GenBank/DDBJ whole genome shotgun (WGS) entry which is preliminary data.</text>
</comment>
<dbReference type="InterPro" id="IPR013321">
    <property type="entry name" value="Arc_rbn_hlx_hlx"/>
</dbReference>
<dbReference type="GO" id="GO:0006355">
    <property type="term" value="P:regulation of DNA-templated transcription"/>
    <property type="evidence" value="ECO:0007669"/>
    <property type="project" value="InterPro"/>
</dbReference>
<evidence type="ECO:0000313" key="1">
    <source>
        <dbReference type="EMBL" id="SEU21913.1"/>
    </source>
</evidence>
<dbReference type="Gene3D" id="1.10.1220.10">
    <property type="entry name" value="Met repressor-like"/>
    <property type="match status" value="1"/>
</dbReference>
<protein>
    <recommendedName>
        <fullName evidence="3">DUF1778 domain-containing protein</fullName>
    </recommendedName>
</protein>
<gene>
    <name evidence="1" type="ORF">SAMN05216521_11217</name>
</gene>
<reference evidence="1 2" key="1">
    <citation type="submission" date="2016-10" db="EMBL/GenBank/DDBJ databases">
        <authorList>
            <person name="Varghese N."/>
            <person name="Submissions S."/>
        </authorList>
    </citation>
    <scope>NUCLEOTIDE SEQUENCE [LARGE SCALE GENOMIC DNA]</scope>
    <source>
        <strain evidence="1 2">NLAE-zl-C196</strain>
    </source>
</reference>
<dbReference type="EMBL" id="FOIO01000121">
    <property type="protein sequence ID" value="SEU21913.1"/>
    <property type="molecule type" value="Genomic_DNA"/>
</dbReference>
<accession>A0A1I0KEH1</accession>
<dbReference type="Proteomes" id="UP000182121">
    <property type="component" value="Unassembled WGS sequence"/>
</dbReference>
<name>A0A1I0KEH1_9FIRM</name>
<dbReference type="RefSeq" id="WP_074664560.1">
    <property type="nucleotide sequence ID" value="NZ_FOJH01000117.1"/>
</dbReference>
<evidence type="ECO:0000313" key="2">
    <source>
        <dbReference type="Proteomes" id="UP000182121"/>
    </source>
</evidence>
<sequence length="73" mass="8546">MPEDSKISKAQQKAVHEYVKRNYDRIELTVKPKGKKEEIKAHAELSGETLNSFINRAIDETMNRDKMQTRKEI</sequence>
<evidence type="ECO:0008006" key="3">
    <source>
        <dbReference type="Google" id="ProtNLM"/>
    </source>
</evidence>
<proteinExistence type="predicted"/>
<dbReference type="AlphaFoldDB" id="A0A1I0KEH1"/>